<dbReference type="PANTHER" id="PTHR10807:SF128">
    <property type="entry name" value="PHOSPHATIDYLINOSITOL-3,5-BISPHOSPHATE 3-PHOSPHATASE"/>
    <property type="match status" value="1"/>
</dbReference>
<dbReference type="Pfam" id="PF21098">
    <property type="entry name" value="PH-GRAM_MTMR6-like"/>
    <property type="match status" value="1"/>
</dbReference>
<dbReference type="SUPFAM" id="SSF52799">
    <property type="entry name" value="(Phosphotyrosine protein) phosphatases II"/>
    <property type="match status" value="1"/>
</dbReference>
<name>A0AAF1BS65_9TREE</name>
<dbReference type="RefSeq" id="XP_062629070.1">
    <property type="nucleotide sequence ID" value="XM_062773086.1"/>
</dbReference>
<dbReference type="Gene3D" id="2.30.29.30">
    <property type="entry name" value="Pleckstrin-homology domain (PH domain)/Phosphotyrosine-binding domain (PTB)"/>
    <property type="match status" value="1"/>
</dbReference>
<evidence type="ECO:0000313" key="6">
    <source>
        <dbReference type="EMBL" id="WOO83038.1"/>
    </source>
</evidence>
<feature type="compositionally biased region" description="Polar residues" evidence="4">
    <location>
        <begin position="838"/>
        <end position="853"/>
    </location>
</feature>
<keyword evidence="7" id="KW-1185">Reference proteome</keyword>
<dbReference type="AlphaFoldDB" id="A0AAF1BS65"/>
<dbReference type="Proteomes" id="UP000827549">
    <property type="component" value="Chromosome 4"/>
</dbReference>
<dbReference type="GO" id="GO:0004438">
    <property type="term" value="F:phosphatidylinositol-3-phosphate phosphatase activity"/>
    <property type="evidence" value="ECO:0007669"/>
    <property type="project" value="TreeGrafter"/>
</dbReference>
<feature type="region of interest" description="Disordered" evidence="4">
    <location>
        <begin position="141"/>
        <end position="174"/>
    </location>
</feature>
<organism evidence="6 7">
    <name type="scientific">Vanrija pseudolonga</name>
    <dbReference type="NCBI Taxonomy" id="143232"/>
    <lineage>
        <taxon>Eukaryota</taxon>
        <taxon>Fungi</taxon>
        <taxon>Dikarya</taxon>
        <taxon>Basidiomycota</taxon>
        <taxon>Agaricomycotina</taxon>
        <taxon>Tremellomycetes</taxon>
        <taxon>Trichosporonales</taxon>
        <taxon>Trichosporonaceae</taxon>
        <taxon>Vanrija</taxon>
    </lineage>
</organism>
<dbReference type="GO" id="GO:0046856">
    <property type="term" value="P:phosphatidylinositol dephosphorylation"/>
    <property type="evidence" value="ECO:0007669"/>
    <property type="project" value="TreeGrafter"/>
</dbReference>
<feature type="region of interest" description="Disordered" evidence="4">
    <location>
        <begin position="697"/>
        <end position="717"/>
    </location>
</feature>
<dbReference type="EMBL" id="CP086717">
    <property type="protein sequence ID" value="WOO83038.1"/>
    <property type="molecule type" value="Genomic_DNA"/>
</dbReference>
<dbReference type="GO" id="GO:0016020">
    <property type="term" value="C:membrane"/>
    <property type="evidence" value="ECO:0007669"/>
    <property type="project" value="TreeGrafter"/>
</dbReference>
<dbReference type="PROSITE" id="PS51339">
    <property type="entry name" value="PPASE_MYOTUBULARIN"/>
    <property type="match status" value="1"/>
</dbReference>
<feature type="region of interest" description="Disordered" evidence="4">
    <location>
        <begin position="773"/>
        <end position="914"/>
    </location>
</feature>
<dbReference type="InterPro" id="IPR048994">
    <property type="entry name" value="PH-GRAM_MTMR6-9"/>
</dbReference>
<evidence type="ECO:0000256" key="3">
    <source>
        <dbReference type="PIRSR" id="PIRSR630564-2"/>
    </source>
</evidence>
<dbReference type="CDD" id="cd17666">
    <property type="entry name" value="PTP-MTM-like_fungal"/>
    <property type="match status" value="1"/>
</dbReference>
<accession>A0AAF1BS65</accession>
<dbReference type="SUPFAM" id="SSF50729">
    <property type="entry name" value="PH domain-like"/>
    <property type="match status" value="1"/>
</dbReference>
<evidence type="ECO:0000259" key="5">
    <source>
        <dbReference type="PROSITE" id="PS51339"/>
    </source>
</evidence>
<proteinExistence type="inferred from homology"/>
<feature type="binding site" evidence="3">
    <location>
        <begin position="341"/>
        <end position="344"/>
    </location>
    <ligand>
        <name>substrate</name>
    </ligand>
</feature>
<feature type="active site" description="Phosphocysteine intermediate" evidence="2">
    <location>
        <position position="430"/>
    </location>
</feature>
<dbReference type="InterPro" id="IPR010569">
    <property type="entry name" value="Myotubularin-like_Pase_dom"/>
</dbReference>
<feature type="region of interest" description="Disordered" evidence="4">
    <location>
        <begin position="297"/>
        <end position="317"/>
    </location>
</feature>
<sequence length="914" mass="99682">MDAIKVAKVERVILERADPAPPHERTQHEGTLHLTPHHLLFCPTPPAHSEEELDEVWIPYPTVNRLQRLPLVPSGDKPTSGRFPLVVGTKTFDNYILYFTRDREGGAEDVWQSVRDCAVSSSVENLYAFFYHLPPAEGSKTPQATTSALPLSTSPEKPSTEPVAHAPPPKHERVASAGAGEGWAAFNPRSEFARQGVGSRTKAWRFTDVNKDYAFCPTYPAKLVVPSRISDSVLSYAAKYRSKARIPALSYLHWANHASITRSSQPMVGIKNARSAQDERLIECIFTSHLSPDTAFATTSNSLSPSPSSSALPSPSSSHIYGATTTNLIIDARPTTNAVANVAKGAGTENMEWYKSGKKAYLGIDNIHVMRNSLKTVVSALTEADETGAPLDRERLRKSGWIKHIGGILEGAALIVKNVHVNSSHVLIHCSDGWDRTSQLSAIAQVCLDPYYRTLEGFKVLVEKDWLSFGHMFLQRSGHLSSTKLFTATPDNIDGDEESDDDFGNAVKGVTAFFGSVTKSFSSSSHLKEISPVFHQFLDAVRQIQRQHPERFEFNEEYLLDLMFHLYSCQFGTFLFDNERTRRVAHGHKGAYTDRTVSAWEWFDRPEQRERYLNAEYKPELDDRNARDHDADLGVLFIDAKDVKFWHRLFKRTDDDMNATRFPAQDVAPVIEGSADPLVDAEAGLVAEELGVAKEGVARRPSPVRQDSASTPASASPFARLGGISARLPASPSQTWNWTQLSSAVGTVGTGAMSAFSTIRATATDAISQLRDEREEEMGSYAPGTGIGEGRHPPSRSASGALPSRNVRIPSEANPWGAPEEAAPAAKVAPLAKPEPESSTWAPSAPVNNSTGANPWGDPTPAKGLADLSLSDAAAKPSQPPPRKSSLKRSDEDKALEAAALGGDSKAWDPLGAL</sequence>
<feature type="domain" description="Myotubularin phosphatase" evidence="5">
    <location>
        <begin position="182"/>
        <end position="650"/>
    </location>
</feature>
<feature type="binding site" evidence="3">
    <location>
        <begin position="430"/>
        <end position="436"/>
    </location>
    <ligand>
        <name>substrate</name>
    </ligand>
</feature>
<dbReference type="Pfam" id="PF06602">
    <property type="entry name" value="Myotub-related"/>
    <property type="match status" value="1"/>
</dbReference>
<dbReference type="InterPro" id="IPR029021">
    <property type="entry name" value="Prot-tyrosine_phosphatase-like"/>
</dbReference>
<feature type="binding site" evidence="3">
    <location>
        <begin position="366"/>
        <end position="367"/>
    </location>
    <ligand>
        <name>substrate</name>
    </ligand>
</feature>
<protein>
    <submittedName>
        <fullName evidence="6">Phosphoinositide 3-phosphatase</fullName>
    </submittedName>
</protein>
<gene>
    <name evidence="6" type="primary">SPAC19A8.03</name>
    <name evidence="6" type="ORF">LOC62_04G006517</name>
</gene>
<reference evidence="6" key="1">
    <citation type="submission" date="2023-10" db="EMBL/GenBank/DDBJ databases">
        <authorList>
            <person name="Noh H."/>
        </authorList>
    </citation>
    <scope>NUCLEOTIDE SEQUENCE</scope>
    <source>
        <strain evidence="6">DUCC4014</strain>
    </source>
</reference>
<dbReference type="GO" id="GO:0005737">
    <property type="term" value="C:cytoplasm"/>
    <property type="evidence" value="ECO:0007669"/>
    <property type="project" value="TreeGrafter"/>
</dbReference>
<dbReference type="GeneID" id="87809739"/>
<feature type="compositionally biased region" description="Polar residues" evidence="4">
    <location>
        <begin position="141"/>
        <end position="157"/>
    </location>
</feature>
<dbReference type="PROSITE" id="PS00383">
    <property type="entry name" value="TYR_PHOSPHATASE_1"/>
    <property type="match status" value="1"/>
</dbReference>
<dbReference type="InterPro" id="IPR011993">
    <property type="entry name" value="PH-like_dom_sf"/>
</dbReference>
<evidence type="ECO:0000256" key="2">
    <source>
        <dbReference type="PIRSR" id="PIRSR630564-1"/>
    </source>
</evidence>
<dbReference type="InterPro" id="IPR030564">
    <property type="entry name" value="Myotubularin"/>
</dbReference>
<feature type="compositionally biased region" description="Low complexity" evidence="4">
    <location>
        <begin position="812"/>
        <end position="832"/>
    </location>
</feature>
<evidence type="ECO:0000256" key="4">
    <source>
        <dbReference type="SAM" id="MobiDB-lite"/>
    </source>
</evidence>
<feature type="compositionally biased region" description="Low complexity" evidence="4">
    <location>
        <begin position="865"/>
        <end position="875"/>
    </location>
</feature>
<feature type="compositionally biased region" description="Low complexity" evidence="4">
    <location>
        <begin position="708"/>
        <end position="717"/>
    </location>
</feature>
<feature type="compositionally biased region" description="Low complexity" evidence="4">
    <location>
        <begin position="300"/>
        <end position="317"/>
    </location>
</feature>
<evidence type="ECO:0000313" key="7">
    <source>
        <dbReference type="Proteomes" id="UP000827549"/>
    </source>
</evidence>
<evidence type="ECO:0000256" key="1">
    <source>
        <dbReference type="ARBA" id="ARBA00007471"/>
    </source>
</evidence>
<dbReference type="PANTHER" id="PTHR10807">
    <property type="entry name" value="MYOTUBULARIN-RELATED"/>
    <property type="match status" value="1"/>
</dbReference>
<comment type="similarity">
    <text evidence="1">Belongs to the protein-tyrosine phosphatase family. Non-receptor class myotubularin subfamily.</text>
</comment>
<dbReference type="InterPro" id="IPR016130">
    <property type="entry name" value="Tyr_Pase_AS"/>
</dbReference>